<keyword evidence="1" id="KW-0472">Membrane</keyword>
<comment type="caution">
    <text evidence="2">The sequence shown here is derived from an EMBL/GenBank/DDBJ whole genome shotgun (WGS) entry which is preliminary data.</text>
</comment>
<organism evidence="2 3">
    <name type="scientific">Pleurostoma richardsiae</name>
    <dbReference type="NCBI Taxonomy" id="41990"/>
    <lineage>
        <taxon>Eukaryota</taxon>
        <taxon>Fungi</taxon>
        <taxon>Dikarya</taxon>
        <taxon>Ascomycota</taxon>
        <taxon>Pezizomycotina</taxon>
        <taxon>Sordariomycetes</taxon>
        <taxon>Sordariomycetidae</taxon>
        <taxon>Calosphaeriales</taxon>
        <taxon>Pleurostomataceae</taxon>
        <taxon>Pleurostoma</taxon>
    </lineage>
</organism>
<name>A0AA38RL76_9PEZI</name>
<feature type="transmembrane region" description="Helical" evidence="1">
    <location>
        <begin position="283"/>
        <end position="304"/>
    </location>
</feature>
<dbReference type="InterPro" id="IPR040410">
    <property type="entry name" value="UPF0658_Golgi"/>
</dbReference>
<protein>
    <submittedName>
        <fullName evidence="2">UPF0658 Golgi apparatus membrane protein</fullName>
    </submittedName>
</protein>
<dbReference type="PANTHER" id="PTHR34391">
    <property type="entry name" value="UPF0658 GOLGI APPARATUS MEMBRANE PROTEIN C1952.10C-RELATED"/>
    <property type="match status" value="1"/>
</dbReference>
<dbReference type="PANTHER" id="PTHR34391:SF1">
    <property type="entry name" value="UPF0658 GOLGI APPARATUS MEMBRANE PROTEIN C1952.10C-RELATED"/>
    <property type="match status" value="1"/>
</dbReference>
<feature type="transmembrane region" description="Helical" evidence="1">
    <location>
        <begin position="218"/>
        <end position="238"/>
    </location>
</feature>
<evidence type="ECO:0000313" key="3">
    <source>
        <dbReference type="Proteomes" id="UP001174694"/>
    </source>
</evidence>
<keyword evidence="1" id="KW-0812">Transmembrane</keyword>
<reference evidence="2" key="1">
    <citation type="submission" date="2022-07" db="EMBL/GenBank/DDBJ databases">
        <title>Fungi with potential for degradation of polypropylene.</title>
        <authorList>
            <person name="Gostincar C."/>
        </authorList>
    </citation>
    <scope>NUCLEOTIDE SEQUENCE</scope>
    <source>
        <strain evidence="2">EXF-13308</strain>
    </source>
</reference>
<feature type="transmembrane region" description="Helical" evidence="1">
    <location>
        <begin position="52"/>
        <end position="72"/>
    </location>
</feature>
<feature type="transmembrane region" description="Helical" evidence="1">
    <location>
        <begin position="137"/>
        <end position="161"/>
    </location>
</feature>
<gene>
    <name evidence="2" type="ORF">NKR23_g3898</name>
</gene>
<feature type="transmembrane region" description="Helical" evidence="1">
    <location>
        <begin position="84"/>
        <end position="102"/>
    </location>
</feature>
<sequence>MDFIATKWPKAFMATASIQAAICLAFEAYVFAKFQLSLGKSVDTSETNSQYKTIPTFLTLFIFGFVYELVLVWDALRLRNTIQVIGLCFANLALLVYTAIQIDQIHTAITILGNSGALKTEGIVGPPADALWDDIKAYLIAVPIIIGFGTIVMGFIAWKLYQVFAWDILKQIGADYRMKKRFLHYQIYIALLKFDFFFFLGFTVQFLVIVSGKTDVEFGLTTAAIPVTIAILLAAAYFTRHEKKLGSLAVIVLYFGGLAYFFFKLVRIYQPGHKQNYQAVRRSLTAFAVLTIVLIILTIINAFVCMSNFGAGLKNHLLKPKSDIEKNPDLNSINLKDVKPQLPSRMTID</sequence>
<dbReference type="EMBL" id="JANBVO010000008">
    <property type="protein sequence ID" value="KAJ9150306.1"/>
    <property type="molecule type" value="Genomic_DNA"/>
</dbReference>
<dbReference type="Proteomes" id="UP001174694">
    <property type="component" value="Unassembled WGS sequence"/>
</dbReference>
<feature type="transmembrane region" description="Helical" evidence="1">
    <location>
        <begin position="12"/>
        <end position="32"/>
    </location>
</feature>
<proteinExistence type="predicted"/>
<feature type="transmembrane region" description="Helical" evidence="1">
    <location>
        <begin position="187"/>
        <end position="212"/>
    </location>
</feature>
<evidence type="ECO:0000313" key="2">
    <source>
        <dbReference type="EMBL" id="KAJ9150306.1"/>
    </source>
</evidence>
<dbReference type="AlphaFoldDB" id="A0AA38RL76"/>
<accession>A0AA38RL76</accession>
<dbReference type="GO" id="GO:0005794">
    <property type="term" value="C:Golgi apparatus"/>
    <property type="evidence" value="ECO:0007669"/>
    <property type="project" value="TreeGrafter"/>
</dbReference>
<feature type="transmembrane region" description="Helical" evidence="1">
    <location>
        <begin position="245"/>
        <end position="263"/>
    </location>
</feature>
<evidence type="ECO:0000256" key="1">
    <source>
        <dbReference type="SAM" id="Phobius"/>
    </source>
</evidence>
<keyword evidence="3" id="KW-1185">Reference proteome</keyword>
<keyword evidence="1" id="KW-1133">Transmembrane helix</keyword>